<feature type="domain" description="Peptidase S9 prolyl oligopeptidase catalytic" evidence="8">
    <location>
        <begin position="477"/>
        <end position="693"/>
    </location>
</feature>
<dbReference type="RefSeq" id="XP_018008694.1">
    <property type="nucleotide sequence ID" value="XM_018153205.2"/>
</dbReference>
<dbReference type="Pfam" id="PF02897">
    <property type="entry name" value="Peptidase_S9_N"/>
    <property type="match status" value="1"/>
</dbReference>
<proteinExistence type="inferred from homology"/>
<dbReference type="OrthoDB" id="248387at2759"/>
<protein>
    <recommendedName>
        <fullName evidence="3 7">Prolyl endopeptidase</fullName>
        <ecNumber evidence="7">3.4.21.-</ecNumber>
    </recommendedName>
</protein>
<keyword evidence="6 7" id="KW-0720">Serine protease</keyword>
<reference evidence="11" key="1">
    <citation type="submission" date="2025-08" db="UniProtKB">
        <authorList>
            <consortium name="RefSeq"/>
        </authorList>
    </citation>
    <scope>IDENTIFICATION</scope>
    <source>
        <tissue evidence="11">Whole organism</tissue>
    </source>
</reference>
<evidence type="ECO:0000259" key="8">
    <source>
        <dbReference type="Pfam" id="PF00326"/>
    </source>
</evidence>
<evidence type="ECO:0000259" key="9">
    <source>
        <dbReference type="Pfam" id="PF02897"/>
    </source>
</evidence>
<comment type="similarity">
    <text evidence="2 7">Belongs to the peptidase S9A family.</text>
</comment>
<dbReference type="EC" id="3.4.21.-" evidence="7"/>
<dbReference type="PANTHER" id="PTHR42881:SF2">
    <property type="entry name" value="PROLYL ENDOPEPTIDASE"/>
    <property type="match status" value="1"/>
</dbReference>
<dbReference type="FunFam" id="2.130.10.120:FF:000001">
    <property type="entry name" value="Prolyl endopeptidase"/>
    <property type="match status" value="1"/>
</dbReference>
<dbReference type="Pfam" id="PF00326">
    <property type="entry name" value="Peptidase_S9"/>
    <property type="match status" value="1"/>
</dbReference>
<dbReference type="InterPro" id="IPR001375">
    <property type="entry name" value="Peptidase_S9_cat"/>
</dbReference>
<evidence type="ECO:0000313" key="11">
    <source>
        <dbReference type="RefSeq" id="XP_018008694.1"/>
    </source>
</evidence>
<dbReference type="InterPro" id="IPR023302">
    <property type="entry name" value="Pept_S9A_N"/>
</dbReference>
<keyword evidence="10" id="KW-1185">Reference proteome</keyword>
<keyword evidence="4 7" id="KW-0645">Protease</keyword>
<dbReference type="SUPFAM" id="SSF50993">
    <property type="entry name" value="Peptidase/esterase 'gauge' domain"/>
    <property type="match status" value="1"/>
</dbReference>
<dbReference type="Proteomes" id="UP000694843">
    <property type="component" value="Unplaced"/>
</dbReference>
<dbReference type="GeneID" id="108666351"/>
<sequence>MDYPPVRRDESFVEELHGVKVPDPYRWLEDVDSEETKAFVEAQNAITVPFLEKCSARDIIKEKLTAMNDHPKYSCPYKRGKRYFYYMNKGLENQSILYMQDSLEGEAQEYLNPNKLSEDGTISIAGSRFSEDGETHAYMLSKSGSDWKTVHLKNVSTGEDYPEVLEKVKFSGLAWTHDNKGIFYGCYRDQEGKTDGSETTSNENQKLFYHRVGTSQTEDVLVVDFPENPKFRISASVSDCGKYLIVMPRQDCKDNLIYFAELPDNITGKIQLTPVVDELEAEYEYVSNDGSVCVFRTNKDALNYHLVKIDLLDAAKDKWTVLLPENKKDVLDWVQPIDNDKMLCCYIQDVKSVLQLRWLATGDLICNLPLEIGTIDGVSGERKQTELFYKFASKLSPGIIYHLDMTVEPYIPKVFREIKVKGLDTSLYEMQQVFYSSKDGTRIPMFLMHKKGLVKDGSNPALLYGYGGFNISVQPYFSYGQVSFMQLFGGVVAVPNIRGGGEYGDAWHNGGRLLNKQNVFDDFHAAAEYLVKEGYTSSRLLTSQGGSNGGLLVAACANQRPELYGAVISQVGVMDLLRFHKFTIGYAWCSDYGNPEEEKHFRNLIKFSPYHNVRVPSSGVFPATLLLTADHDDRVVPLHSFKLISELQHKLGKQPNPLLIRIDTKAGHGGGKPTMKVIEESTDIFCFEMNCLQLKLVE</sequence>
<dbReference type="GO" id="GO:0004252">
    <property type="term" value="F:serine-type endopeptidase activity"/>
    <property type="evidence" value="ECO:0007669"/>
    <property type="project" value="UniProtKB-UniRule"/>
</dbReference>
<dbReference type="AlphaFoldDB" id="A0A8B7N5W1"/>
<gene>
    <name evidence="11" type="primary">LOC108666351</name>
</gene>
<evidence type="ECO:0000256" key="1">
    <source>
        <dbReference type="ARBA" id="ARBA00001070"/>
    </source>
</evidence>
<dbReference type="Gene3D" id="2.130.10.120">
    <property type="entry name" value="Prolyl oligopeptidase, N-terminal domain"/>
    <property type="match status" value="1"/>
</dbReference>
<keyword evidence="5 7" id="KW-0378">Hydrolase</keyword>
<dbReference type="FunFam" id="3.40.50.1820:FF:000005">
    <property type="entry name" value="Prolyl endopeptidase"/>
    <property type="match status" value="1"/>
</dbReference>
<dbReference type="PRINTS" id="PR00862">
    <property type="entry name" value="PROLIGOPTASE"/>
</dbReference>
<evidence type="ECO:0000313" key="10">
    <source>
        <dbReference type="Proteomes" id="UP000694843"/>
    </source>
</evidence>
<dbReference type="GO" id="GO:0005829">
    <property type="term" value="C:cytosol"/>
    <property type="evidence" value="ECO:0007669"/>
    <property type="project" value="TreeGrafter"/>
</dbReference>
<comment type="catalytic activity">
    <reaction evidence="1">
        <text>Hydrolysis of Pro-|-Xaa &gt;&gt; Ala-|-Xaa in oligopeptides.</text>
        <dbReference type="EC" id="3.4.21.26"/>
    </reaction>
</comment>
<dbReference type="OMA" id="LDPWFSH"/>
<dbReference type="Gene3D" id="3.40.50.1820">
    <property type="entry name" value="alpha/beta hydrolase"/>
    <property type="match status" value="1"/>
</dbReference>
<evidence type="ECO:0000256" key="4">
    <source>
        <dbReference type="ARBA" id="ARBA00022670"/>
    </source>
</evidence>
<evidence type="ECO:0000256" key="3">
    <source>
        <dbReference type="ARBA" id="ARBA00016310"/>
    </source>
</evidence>
<evidence type="ECO:0000256" key="6">
    <source>
        <dbReference type="ARBA" id="ARBA00022825"/>
    </source>
</evidence>
<dbReference type="KEGG" id="hazt:108666351"/>
<accession>A0A8B7N5W1</accession>
<name>A0A8B7N5W1_HYAAZ</name>
<dbReference type="GO" id="GO:0070012">
    <property type="term" value="F:oligopeptidase activity"/>
    <property type="evidence" value="ECO:0007669"/>
    <property type="project" value="TreeGrafter"/>
</dbReference>
<evidence type="ECO:0000256" key="7">
    <source>
        <dbReference type="RuleBase" id="RU368024"/>
    </source>
</evidence>
<dbReference type="PANTHER" id="PTHR42881">
    <property type="entry name" value="PROLYL ENDOPEPTIDASE"/>
    <property type="match status" value="1"/>
</dbReference>
<feature type="domain" description="Peptidase S9A N-terminal" evidence="9">
    <location>
        <begin position="4"/>
        <end position="406"/>
    </location>
</feature>
<dbReference type="InterPro" id="IPR002471">
    <property type="entry name" value="Pept_S9_AS"/>
</dbReference>
<dbReference type="InterPro" id="IPR002470">
    <property type="entry name" value="Peptidase_S9A"/>
</dbReference>
<evidence type="ECO:0000256" key="5">
    <source>
        <dbReference type="ARBA" id="ARBA00022801"/>
    </source>
</evidence>
<dbReference type="PROSITE" id="PS00708">
    <property type="entry name" value="PRO_ENDOPEP_SER"/>
    <property type="match status" value="1"/>
</dbReference>
<dbReference type="InterPro" id="IPR029058">
    <property type="entry name" value="AB_hydrolase_fold"/>
</dbReference>
<evidence type="ECO:0000256" key="2">
    <source>
        <dbReference type="ARBA" id="ARBA00005228"/>
    </source>
</evidence>
<organism evidence="10 11">
    <name type="scientific">Hyalella azteca</name>
    <name type="common">Amphipod</name>
    <dbReference type="NCBI Taxonomy" id="294128"/>
    <lineage>
        <taxon>Eukaryota</taxon>
        <taxon>Metazoa</taxon>
        <taxon>Ecdysozoa</taxon>
        <taxon>Arthropoda</taxon>
        <taxon>Crustacea</taxon>
        <taxon>Multicrustacea</taxon>
        <taxon>Malacostraca</taxon>
        <taxon>Eumalacostraca</taxon>
        <taxon>Peracarida</taxon>
        <taxon>Amphipoda</taxon>
        <taxon>Senticaudata</taxon>
        <taxon>Talitrida</taxon>
        <taxon>Talitroidea</taxon>
        <taxon>Hyalellidae</taxon>
        <taxon>Hyalella</taxon>
    </lineage>
</organism>
<dbReference type="SUPFAM" id="SSF53474">
    <property type="entry name" value="alpha/beta-Hydrolases"/>
    <property type="match status" value="1"/>
</dbReference>
<dbReference type="InterPro" id="IPR051167">
    <property type="entry name" value="Prolyl_oligopep/macrocyclase"/>
</dbReference>
<dbReference type="GO" id="GO:0006508">
    <property type="term" value="P:proteolysis"/>
    <property type="evidence" value="ECO:0007669"/>
    <property type="project" value="UniProtKB-KW"/>
</dbReference>